<evidence type="ECO:0000313" key="1">
    <source>
        <dbReference type="EMBL" id="GAG81245.1"/>
    </source>
</evidence>
<reference evidence="1" key="1">
    <citation type="journal article" date="2014" name="Front. Microbiol.">
        <title>High frequency of phylogenetically diverse reductive dehalogenase-homologous genes in deep subseafloor sedimentary metagenomes.</title>
        <authorList>
            <person name="Kawai M."/>
            <person name="Futagami T."/>
            <person name="Toyoda A."/>
            <person name="Takaki Y."/>
            <person name="Nishi S."/>
            <person name="Hori S."/>
            <person name="Arai W."/>
            <person name="Tsubouchi T."/>
            <person name="Morono Y."/>
            <person name="Uchiyama I."/>
            <person name="Ito T."/>
            <person name="Fujiyama A."/>
            <person name="Inagaki F."/>
            <person name="Takami H."/>
        </authorList>
    </citation>
    <scope>NUCLEOTIDE SEQUENCE</scope>
    <source>
        <strain evidence="1">Expedition CK06-06</strain>
    </source>
</reference>
<sequence>MSAMEKNLISKEARKFLVRKLLTICPVCQKRIYGKDIDILKIDSSKINHWPLRYIHCHKTSSVPFHALTLFLDANFSVRGNEVSEFIKIETQKELF</sequence>
<comment type="caution">
    <text evidence="1">The sequence shown here is derived from an EMBL/GenBank/DDBJ whole genome shotgun (WGS) entry which is preliminary data.</text>
</comment>
<protein>
    <submittedName>
        <fullName evidence="1">Uncharacterized protein</fullName>
    </submittedName>
</protein>
<dbReference type="AlphaFoldDB" id="X1AF88"/>
<organism evidence="1">
    <name type="scientific">marine sediment metagenome</name>
    <dbReference type="NCBI Taxonomy" id="412755"/>
    <lineage>
        <taxon>unclassified sequences</taxon>
        <taxon>metagenomes</taxon>
        <taxon>ecological metagenomes</taxon>
    </lineage>
</organism>
<gene>
    <name evidence="1" type="ORF">S01H4_31552</name>
</gene>
<dbReference type="EMBL" id="BART01016402">
    <property type="protein sequence ID" value="GAG81245.1"/>
    <property type="molecule type" value="Genomic_DNA"/>
</dbReference>
<accession>X1AF88</accession>
<proteinExistence type="predicted"/>
<name>X1AF88_9ZZZZ</name>